<dbReference type="GO" id="GO:0005829">
    <property type="term" value="C:cytosol"/>
    <property type="evidence" value="ECO:0007669"/>
    <property type="project" value="TreeGrafter"/>
</dbReference>
<dbReference type="PANTHER" id="PTHR11803:SF58">
    <property type="entry name" value="PROTEIN HMF1-RELATED"/>
    <property type="match status" value="1"/>
</dbReference>
<dbReference type="Pfam" id="PF01042">
    <property type="entry name" value="Ribonuc_L-PSP"/>
    <property type="match status" value="1"/>
</dbReference>
<dbReference type="AlphaFoldDB" id="A0A381UHG7"/>
<feature type="non-terminal residue" evidence="2">
    <location>
        <position position="1"/>
    </location>
</feature>
<dbReference type="Gene3D" id="3.30.1330.40">
    <property type="entry name" value="RutC-like"/>
    <property type="match status" value="1"/>
</dbReference>
<dbReference type="SUPFAM" id="SSF55298">
    <property type="entry name" value="YjgF-like"/>
    <property type="match status" value="1"/>
</dbReference>
<protein>
    <submittedName>
        <fullName evidence="2">Uncharacterized protein</fullName>
    </submittedName>
</protein>
<organism evidence="2">
    <name type="scientific">marine metagenome</name>
    <dbReference type="NCBI Taxonomy" id="408172"/>
    <lineage>
        <taxon>unclassified sequences</taxon>
        <taxon>metagenomes</taxon>
        <taxon>ecological metagenomes</taxon>
    </lineage>
</organism>
<reference evidence="2" key="1">
    <citation type="submission" date="2018-05" db="EMBL/GenBank/DDBJ databases">
        <authorList>
            <person name="Lanie J.A."/>
            <person name="Ng W.-L."/>
            <person name="Kazmierczak K.M."/>
            <person name="Andrzejewski T.M."/>
            <person name="Davidsen T.M."/>
            <person name="Wayne K.J."/>
            <person name="Tettelin H."/>
            <person name="Glass J.I."/>
            <person name="Rusch D."/>
            <person name="Podicherti R."/>
            <person name="Tsui H.-C.T."/>
            <person name="Winkler M.E."/>
        </authorList>
    </citation>
    <scope>NUCLEOTIDE SEQUENCE</scope>
</reference>
<dbReference type="EMBL" id="UINC01006452">
    <property type="protein sequence ID" value="SVA27615.1"/>
    <property type="molecule type" value="Genomic_DNA"/>
</dbReference>
<name>A0A381UHG7_9ZZZZ</name>
<proteinExistence type="inferred from homology"/>
<evidence type="ECO:0000256" key="1">
    <source>
        <dbReference type="ARBA" id="ARBA00010552"/>
    </source>
</evidence>
<dbReference type="PANTHER" id="PTHR11803">
    <property type="entry name" value="2-IMINOBUTANOATE/2-IMINOPROPANOATE DEAMINASE RIDA"/>
    <property type="match status" value="1"/>
</dbReference>
<dbReference type="InterPro" id="IPR035959">
    <property type="entry name" value="RutC-like_sf"/>
</dbReference>
<dbReference type="InterPro" id="IPR006175">
    <property type="entry name" value="YjgF/YER057c/UK114"/>
</dbReference>
<gene>
    <name evidence="2" type="ORF">METZ01_LOCUS80469</name>
</gene>
<dbReference type="GO" id="GO:0019239">
    <property type="term" value="F:deaminase activity"/>
    <property type="evidence" value="ECO:0007669"/>
    <property type="project" value="TreeGrafter"/>
</dbReference>
<accession>A0A381UHG7</accession>
<sequence>VPAKQVPMASKEYINPSGMYGATWQFNQAVRVRGGDLLFVSGIVGLAPDGSIATDDIVEQSLVAFQNLSMVLEEAGGSLADVIKVNVYVGQNYSHRREDLREVRARFFTGDYPVSTLIQVAGFANPEYLFEVEAIAVLDSDG</sequence>
<evidence type="ECO:0000313" key="2">
    <source>
        <dbReference type="EMBL" id="SVA27615.1"/>
    </source>
</evidence>
<comment type="similarity">
    <text evidence="1">Belongs to the RutC family.</text>
</comment>